<dbReference type="PANTHER" id="PTHR10272">
    <property type="entry name" value="PLATELET-ACTIVATING FACTOR ACETYLHYDROLASE"/>
    <property type="match status" value="1"/>
</dbReference>
<organism evidence="4 5">
    <name type="scientific">Prauserella cavernicola</name>
    <dbReference type="NCBI Taxonomy" id="2800127"/>
    <lineage>
        <taxon>Bacteria</taxon>
        <taxon>Bacillati</taxon>
        <taxon>Actinomycetota</taxon>
        <taxon>Actinomycetes</taxon>
        <taxon>Pseudonocardiales</taxon>
        <taxon>Pseudonocardiaceae</taxon>
        <taxon>Prauserella</taxon>
    </lineage>
</organism>
<evidence type="ECO:0000256" key="3">
    <source>
        <dbReference type="ARBA" id="ARBA00023098"/>
    </source>
</evidence>
<accession>A0A934QZ08</accession>
<reference evidence="4" key="1">
    <citation type="submission" date="2020-12" db="EMBL/GenBank/DDBJ databases">
        <title>Prauserella sp. ASG 168, a novel actinomycete isolated from cave rock.</title>
        <authorList>
            <person name="Suriyachadkun C."/>
        </authorList>
    </citation>
    <scope>NUCLEOTIDE SEQUENCE</scope>
    <source>
        <strain evidence="4">ASG 168</strain>
    </source>
</reference>
<dbReference type="RefSeq" id="WP_200325872.1">
    <property type="nucleotide sequence ID" value="NZ_JAENJH010000014.1"/>
</dbReference>
<dbReference type="EMBL" id="JAENJH010000014">
    <property type="protein sequence ID" value="MBK1789183.1"/>
    <property type="molecule type" value="Genomic_DNA"/>
</dbReference>
<evidence type="ECO:0008006" key="6">
    <source>
        <dbReference type="Google" id="ProtNLM"/>
    </source>
</evidence>
<dbReference type="AlphaFoldDB" id="A0A934QZ08"/>
<protein>
    <recommendedName>
        <fullName evidence="6">Alpha/beta hydrolase</fullName>
    </recommendedName>
</protein>
<keyword evidence="1" id="KW-0378">Hydrolase</keyword>
<proteinExistence type="predicted"/>
<keyword evidence="2" id="KW-0442">Lipid degradation</keyword>
<dbReference type="Proteomes" id="UP000635245">
    <property type="component" value="Unassembled WGS sequence"/>
</dbReference>
<sequence length="270" mass="29351">MVKYDAHFLQKFAGLVAEPGYRDKLTGDIATRFELTSAFLDDHAMGPWSQRWVDDLRAVIDAIEAGSVLGAAADVATASGTSSLGVLGMSFGAAAAASTAQQDRRVRAVVNLDGGQFLSDLLDVDIRVPLLQLASDLRGQLRAMGIPDVTTIDANEFFFEPLHTAGTRRDVHRLWVQDLTHLELADFLLIPAEERAGVLPGGGKADPQRTVDLLNSFVRGHFDSILRGADNSFPQRQLGEFPEVEAIDLSPVRDWARSRRAHRAPPPTTA</sequence>
<evidence type="ECO:0000313" key="4">
    <source>
        <dbReference type="EMBL" id="MBK1789183.1"/>
    </source>
</evidence>
<keyword evidence="3" id="KW-0443">Lipid metabolism</keyword>
<evidence type="ECO:0000313" key="5">
    <source>
        <dbReference type="Proteomes" id="UP000635245"/>
    </source>
</evidence>
<dbReference type="PANTHER" id="PTHR10272:SF0">
    <property type="entry name" value="PLATELET-ACTIVATING FACTOR ACETYLHYDROLASE"/>
    <property type="match status" value="1"/>
</dbReference>
<evidence type="ECO:0000256" key="1">
    <source>
        <dbReference type="ARBA" id="ARBA00022801"/>
    </source>
</evidence>
<dbReference type="Gene3D" id="3.40.50.1820">
    <property type="entry name" value="alpha/beta hydrolase"/>
    <property type="match status" value="1"/>
</dbReference>
<dbReference type="GO" id="GO:0016042">
    <property type="term" value="P:lipid catabolic process"/>
    <property type="evidence" value="ECO:0007669"/>
    <property type="project" value="UniProtKB-KW"/>
</dbReference>
<evidence type="ECO:0000256" key="2">
    <source>
        <dbReference type="ARBA" id="ARBA00022963"/>
    </source>
</evidence>
<keyword evidence="5" id="KW-1185">Reference proteome</keyword>
<dbReference type="GO" id="GO:0003847">
    <property type="term" value="F:1-alkyl-2-acetylglycerophosphocholine esterase activity"/>
    <property type="evidence" value="ECO:0007669"/>
    <property type="project" value="TreeGrafter"/>
</dbReference>
<name>A0A934QZ08_9PSEU</name>
<gene>
    <name evidence="4" type="ORF">JHE00_33035</name>
</gene>
<comment type="caution">
    <text evidence="4">The sequence shown here is derived from an EMBL/GenBank/DDBJ whole genome shotgun (WGS) entry which is preliminary data.</text>
</comment>
<dbReference type="SUPFAM" id="SSF53474">
    <property type="entry name" value="alpha/beta-Hydrolases"/>
    <property type="match status" value="1"/>
</dbReference>
<dbReference type="InterPro" id="IPR029058">
    <property type="entry name" value="AB_hydrolase_fold"/>
</dbReference>